<gene>
    <name evidence="3" type="ORF">BSQ44_12085</name>
</gene>
<feature type="domain" description="Glyoxalase-related protein" evidence="2">
    <location>
        <begin position="5"/>
        <end position="52"/>
    </location>
</feature>
<dbReference type="OrthoDB" id="9803104at2"/>
<name>A0A1L3SRT9_9HYPH</name>
<dbReference type="STRING" id="1670800.BSQ44_12085"/>
<dbReference type="InterPro" id="IPR045517">
    <property type="entry name" value="Glyoxalase_8"/>
</dbReference>
<dbReference type="Pfam" id="PF20066">
    <property type="entry name" value="Glyoxalase_8"/>
    <property type="match status" value="1"/>
</dbReference>
<dbReference type="AlphaFoldDB" id="A0A1L3SRT9"/>
<dbReference type="GO" id="GO:0046677">
    <property type="term" value="P:response to antibiotic"/>
    <property type="evidence" value="ECO:0007669"/>
    <property type="project" value="UniProtKB-KW"/>
</dbReference>
<proteinExistence type="predicted"/>
<dbReference type="InterPro" id="IPR000335">
    <property type="entry name" value="Bleomycin-R"/>
</dbReference>
<dbReference type="SUPFAM" id="SSF54593">
    <property type="entry name" value="Glyoxalase/Bleomycin resistance protein/Dihydroxybiphenyl dioxygenase"/>
    <property type="match status" value="1"/>
</dbReference>
<dbReference type="InterPro" id="IPR029068">
    <property type="entry name" value="Glyas_Bleomycin-R_OHBP_Dase"/>
</dbReference>
<accession>A0A1L3SRT9</accession>
<keyword evidence="1" id="KW-0046">Antibiotic resistance</keyword>
<dbReference type="RefSeq" id="WP_072604437.1">
    <property type="nucleotide sequence ID" value="NZ_CP018171.1"/>
</dbReference>
<dbReference type="CDD" id="cd08349">
    <property type="entry name" value="BLMA_like"/>
    <property type="match status" value="1"/>
</dbReference>
<evidence type="ECO:0000313" key="4">
    <source>
        <dbReference type="Proteomes" id="UP000182840"/>
    </source>
</evidence>
<organism evidence="3 4">
    <name type="scientific">Aquibium oceanicum</name>
    <dbReference type="NCBI Taxonomy" id="1670800"/>
    <lineage>
        <taxon>Bacteria</taxon>
        <taxon>Pseudomonadati</taxon>
        <taxon>Pseudomonadota</taxon>
        <taxon>Alphaproteobacteria</taxon>
        <taxon>Hyphomicrobiales</taxon>
        <taxon>Phyllobacteriaceae</taxon>
        <taxon>Aquibium</taxon>
    </lineage>
</organism>
<dbReference type="EMBL" id="CP018171">
    <property type="protein sequence ID" value="APH72022.1"/>
    <property type="molecule type" value="Genomic_DNA"/>
</dbReference>
<evidence type="ECO:0000256" key="1">
    <source>
        <dbReference type="ARBA" id="ARBA00023251"/>
    </source>
</evidence>
<evidence type="ECO:0000259" key="2">
    <source>
        <dbReference type="Pfam" id="PF20066"/>
    </source>
</evidence>
<dbReference type="Proteomes" id="UP000182840">
    <property type="component" value="Chromosome"/>
</dbReference>
<dbReference type="KEGG" id="meso:BSQ44_12085"/>
<sequence>MLAHSDAKAMAKSLRAALAERGQEIPHSAALEIVARQFGLPSWNVLSARIDGAGDNGARAPFAFEQAIPIVRIFDVAKAHEFYLGFLGFSVDWEHRFGENFPLYTQVSLGGLTLHLSEHAGDASPGGNMVVYMSGVEAFQKGLLAKDYKYNRPGLERQDWGLECTVIDPFGNRIRFMERQGKS</sequence>
<dbReference type="Gene3D" id="3.10.180.10">
    <property type="entry name" value="2,3-Dihydroxybiphenyl 1,2-Dioxygenase, domain 1"/>
    <property type="match status" value="1"/>
</dbReference>
<dbReference type="Pfam" id="PF19581">
    <property type="entry name" value="Glyoxalase_7"/>
    <property type="match status" value="1"/>
</dbReference>
<evidence type="ECO:0000313" key="3">
    <source>
        <dbReference type="EMBL" id="APH72022.1"/>
    </source>
</evidence>
<protein>
    <submittedName>
        <fullName evidence="3">Bleomycin resistance family protein</fullName>
    </submittedName>
</protein>
<keyword evidence="4" id="KW-1185">Reference proteome</keyword>
<reference evidence="4" key="1">
    <citation type="submission" date="2016-11" db="EMBL/GenBank/DDBJ databases">
        <title>Mesorhizobium oceanicum sp. nov., isolated from deep seawater in South China Sea.</title>
        <authorList>
            <person name="Fu G.-Y."/>
        </authorList>
    </citation>
    <scope>NUCLEOTIDE SEQUENCE [LARGE SCALE GENOMIC DNA]</scope>
    <source>
        <strain evidence="4">B7</strain>
    </source>
</reference>